<feature type="domain" description="Rhodopsin" evidence="2">
    <location>
        <begin position="32"/>
        <end position="268"/>
    </location>
</feature>
<reference evidence="3" key="1">
    <citation type="submission" date="2016-03" db="EMBL/GenBank/DDBJ databases">
        <title>Draft genome sequence of Rosellinia necatrix.</title>
        <authorList>
            <person name="Kanematsu S."/>
        </authorList>
    </citation>
    <scope>NUCLEOTIDE SEQUENCE [LARGE SCALE GENOMIC DNA]</scope>
    <source>
        <strain evidence="3">W97</strain>
    </source>
</reference>
<feature type="transmembrane region" description="Helical" evidence="1">
    <location>
        <begin position="204"/>
        <end position="226"/>
    </location>
</feature>
<keyword evidence="4" id="KW-1185">Reference proteome</keyword>
<dbReference type="EMBL" id="DF977464">
    <property type="protein sequence ID" value="GAP86470.2"/>
    <property type="molecule type" value="Genomic_DNA"/>
</dbReference>
<protein>
    <submittedName>
        <fullName evidence="3">Putative integral membrane protein</fullName>
    </submittedName>
</protein>
<feature type="transmembrane region" description="Helical" evidence="1">
    <location>
        <begin position="127"/>
        <end position="149"/>
    </location>
</feature>
<dbReference type="AlphaFoldDB" id="A0A1W2TEM9"/>
<feature type="transmembrane region" description="Helical" evidence="1">
    <location>
        <begin position="246"/>
        <end position="263"/>
    </location>
</feature>
<dbReference type="Proteomes" id="UP000054516">
    <property type="component" value="Unassembled WGS sequence"/>
</dbReference>
<dbReference type="OrthoDB" id="3918601at2759"/>
<dbReference type="OMA" id="QMAVPRK"/>
<dbReference type="STRING" id="77044.A0A1W2TEM9"/>
<name>A0A1W2TEM9_ROSNE</name>
<evidence type="ECO:0000313" key="4">
    <source>
        <dbReference type="Proteomes" id="UP000054516"/>
    </source>
</evidence>
<keyword evidence="1" id="KW-1133">Transmembrane helix</keyword>
<dbReference type="PANTHER" id="PTHR38794:SF1">
    <property type="entry name" value="INTEGRAL MEMBRANE PROTEIN"/>
    <property type="match status" value="1"/>
</dbReference>
<proteinExistence type="predicted"/>
<evidence type="ECO:0000313" key="3">
    <source>
        <dbReference type="EMBL" id="GAP86470.2"/>
    </source>
</evidence>
<feature type="transmembrane region" description="Helical" evidence="1">
    <location>
        <begin position="169"/>
        <end position="192"/>
    </location>
</feature>
<feature type="transmembrane region" description="Helical" evidence="1">
    <location>
        <begin position="94"/>
        <end position="115"/>
    </location>
</feature>
<sequence>MRERPNISSDKSNVVQLLVWFLFIVSVFGICARMGTKYITNRWTFRWDDKLILMAQIAFLAETISVSIGASFGLGKAMSTLSEETISNTLKAEYASTPLLILTLTLVKWSLSSFIYRISLERAHHRIAVGIMAIVGLWAVTSTATSFARCRAPAPWDYIHGQHCIDRRAWWTYISVLDAGTEICFIAQYILVLRALRLSLLKRALLIFIFSTRTLVVVVIVAQLVVFRGTYSLPDVTYNAWLPATLNQICGSLSITTACIPYLKPFMKSLEADIMRVDSTGDSGEGMVTRDYNPSHVTGYRMSG</sequence>
<accession>A0A1W2TEM9</accession>
<feature type="transmembrane region" description="Helical" evidence="1">
    <location>
        <begin position="14"/>
        <end position="31"/>
    </location>
</feature>
<dbReference type="PANTHER" id="PTHR38794">
    <property type="entry name" value="INTEGRAL MEMBRANE PROTEIN"/>
    <property type="match status" value="1"/>
</dbReference>
<organism evidence="3">
    <name type="scientific">Rosellinia necatrix</name>
    <name type="common">White root-rot fungus</name>
    <dbReference type="NCBI Taxonomy" id="77044"/>
    <lineage>
        <taxon>Eukaryota</taxon>
        <taxon>Fungi</taxon>
        <taxon>Dikarya</taxon>
        <taxon>Ascomycota</taxon>
        <taxon>Pezizomycotina</taxon>
        <taxon>Sordariomycetes</taxon>
        <taxon>Xylariomycetidae</taxon>
        <taxon>Xylariales</taxon>
        <taxon>Xylariaceae</taxon>
        <taxon>Rosellinia</taxon>
    </lineage>
</organism>
<dbReference type="InterPro" id="IPR049326">
    <property type="entry name" value="Rhodopsin_dom_fungi"/>
</dbReference>
<dbReference type="Pfam" id="PF20684">
    <property type="entry name" value="Fung_rhodopsin"/>
    <property type="match status" value="1"/>
</dbReference>
<feature type="transmembrane region" description="Helical" evidence="1">
    <location>
        <begin position="51"/>
        <end position="74"/>
    </location>
</feature>
<evidence type="ECO:0000259" key="2">
    <source>
        <dbReference type="Pfam" id="PF20684"/>
    </source>
</evidence>
<gene>
    <name evidence="3" type="ORF">SAMD00023353_1901110</name>
</gene>
<keyword evidence="1" id="KW-0812">Transmembrane</keyword>
<evidence type="ECO:0000256" key="1">
    <source>
        <dbReference type="SAM" id="Phobius"/>
    </source>
</evidence>
<keyword evidence="1" id="KW-0472">Membrane</keyword>